<dbReference type="InterPro" id="IPR010393">
    <property type="entry name" value="DUF991_YecM-like"/>
</dbReference>
<comment type="caution">
    <text evidence="1">The sequence shown here is derived from an EMBL/GenBank/DDBJ whole genome shotgun (WGS) entry which is preliminary data.</text>
</comment>
<evidence type="ECO:0000313" key="1">
    <source>
        <dbReference type="EMBL" id="KHT63030.1"/>
    </source>
</evidence>
<gene>
    <name evidence="1" type="ORF">RJ45_14255</name>
</gene>
<accession>A0A0B9GDY4</accession>
<dbReference type="Gene3D" id="3.10.180.10">
    <property type="entry name" value="2,3-Dihydroxybiphenyl 1,2-Dioxygenase, domain 1"/>
    <property type="match status" value="1"/>
</dbReference>
<proteinExistence type="predicted"/>
<dbReference type="RefSeq" id="WP_039463290.1">
    <property type="nucleotide sequence ID" value="NZ_JWLZ01000163.1"/>
</dbReference>
<dbReference type="Proteomes" id="UP000031278">
    <property type="component" value="Unassembled WGS sequence"/>
</dbReference>
<name>A0A0B9GDY4_9GAMM</name>
<dbReference type="AlphaFoldDB" id="A0A0B9GDY4"/>
<dbReference type="InterPro" id="IPR029068">
    <property type="entry name" value="Glyas_Bleomycin-R_OHBP_Dase"/>
</dbReference>
<organism evidence="1 2">
    <name type="scientific">Photobacterium gaetbulicola</name>
    <dbReference type="NCBI Taxonomy" id="1295392"/>
    <lineage>
        <taxon>Bacteria</taxon>
        <taxon>Pseudomonadati</taxon>
        <taxon>Pseudomonadota</taxon>
        <taxon>Gammaproteobacteria</taxon>
        <taxon>Vibrionales</taxon>
        <taxon>Vibrionaceae</taxon>
        <taxon>Photobacterium</taxon>
    </lineage>
</organism>
<dbReference type="EMBL" id="JWLZ01000163">
    <property type="protein sequence ID" value="KHT63030.1"/>
    <property type="molecule type" value="Genomic_DNA"/>
</dbReference>
<protein>
    <recommendedName>
        <fullName evidence="3">VOC family protein</fullName>
    </recommendedName>
</protein>
<dbReference type="GO" id="GO:0005829">
    <property type="term" value="C:cytosol"/>
    <property type="evidence" value="ECO:0007669"/>
    <property type="project" value="TreeGrafter"/>
</dbReference>
<dbReference type="PANTHER" id="PTHR37519">
    <property type="match status" value="1"/>
</dbReference>
<dbReference type="Pfam" id="PF06185">
    <property type="entry name" value="YecM"/>
    <property type="match status" value="1"/>
</dbReference>
<sequence length="196" mass="21716">MYKLEQKGLLPEQMLAALPAFMAKIERLADQLGLSLAGYQADHIALRVNDWETAEQLHQAWLAYGTEWSTNQINGRPIVVIGFDQPLSCGPWQIEALELPYPGNKAYPQEGWEHVEFVIPSPAADTEALKITLDEAFPQLAGQWDELAGKGIKVKASSPSGEKERLSNPTYAFKHDGVCIKLHPHSLKAVIESEAE</sequence>
<dbReference type="NCBIfam" id="NF008683">
    <property type="entry name" value="PRK11700.1-6"/>
    <property type="match status" value="1"/>
</dbReference>
<dbReference type="SUPFAM" id="SSF54593">
    <property type="entry name" value="Glyoxalase/Bleomycin resistance protein/Dihydroxybiphenyl dioxygenase"/>
    <property type="match status" value="1"/>
</dbReference>
<evidence type="ECO:0000313" key="2">
    <source>
        <dbReference type="Proteomes" id="UP000031278"/>
    </source>
</evidence>
<reference evidence="1 2" key="1">
    <citation type="submission" date="2014-12" db="EMBL/GenBank/DDBJ databases">
        <title>Genome sequencing of Photobacterium gaetbulicola AD005a.</title>
        <authorList>
            <person name="Adrian T.G.S."/>
            <person name="Chan K.G."/>
        </authorList>
    </citation>
    <scope>NUCLEOTIDE SEQUENCE [LARGE SCALE GENOMIC DNA]</scope>
    <source>
        <strain evidence="1 2">AD005a</strain>
    </source>
</reference>
<evidence type="ECO:0008006" key="3">
    <source>
        <dbReference type="Google" id="ProtNLM"/>
    </source>
</evidence>
<dbReference type="PANTHER" id="PTHR37519:SF1">
    <property type="entry name" value="DIHYDROXYBIPHENYL DIOXYGENASE DOMAIN-CONTAINING PROTEIN"/>
    <property type="match status" value="1"/>
</dbReference>